<dbReference type="PROSITE" id="PS00894">
    <property type="entry name" value="HTH_DEOR_1"/>
    <property type="match status" value="1"/>
</dbReference>
<dbReference type="GO" id="GO:0003677">
    <property type="term" value="F:DNA binding"/>
    <property type="evidence" value="ECO:0007669"/>
    <property type="project" value="UniProtKB-KW"/>
</dbReference>
<evidence type="ECO:0000313" key="8">
    <source>
        <dbReference type="Proteomes" id="UP000553981"/>
    </source>
</evidence>
<organism evidence="6 7">
    <name type="scientific">Mobiluncus curtisii</name>
    <dbReference type="NCBI Taxonomy" id="2051"/>
    <lineage>
        <taxon>Bacteria</taxon>
        <taxon>Bacillati</taxon>
        <taxon>Actinomycetota</taxon>
        <taxon>Actinomycetes</taxon>
        <taxon>Actinomycetales</taxon>
        <taxon>Actinomycetaceae</taxon>
        <taxon>Mobiluncus</taxon>
    </lineage>
</organism>
<reference evidence="6 7" key="1">
    <citation type="submission" date="2018-06" db="EMBL/GenBank/DDBJ databases">
        <authorList>
            <consortium name="Pathogen Informatics"/>
            <person name="Doyle S."/>
        </authorList>
    </citation>
    <scope>NUCLEOTIDE SEQUENCE [LARGE SCALE GENOMIC DNA]</scope>
    <source>
        <strain evidence="6 7">NCTC11820</strain>
    </source>
</reference>
<dbReference type="PANTHER" id="PTHR30363">
    <property type="entry name" value="HTH-TYPE TRANSCRIPTIONAL REGULATOR SRLR-RELATED"/>
    <property type="match status" value="1"/>
</dbReference>
<keyword evidence="3" id="KW-0804">Transcription</keyword>
<reference evidence="5 8" key="2">
    <citation type="submission" date="2020-04" db="EMBL/GenBank/DDBJ databases">
        <title>Antimicrobial susceptibility and clonality of vaginal-derived multi-drug resistant Mobiluncus isolates in China.</title>
        <authorList>
            <person name="Zhang X."/>
        </authorList>
    </citation>
    <scope>NUCLEOTIDE SEQUENCE [LARGE SCALE GENOMIC DNA]</scope>
    <source>
        <strain evidence="5 8">19</strain>
    </source>
</reference>
<evidence type="ECO:0000256" key="2">
    <source>
        <dbReference type="ARBA" id="ARBA00023125"/>
    </source>
</evidence>
<dbReference type="InterPro" id="IPR014036">
    <property type="entry name" value="DeoR-like_C"/>
</dbReference>
<proteinExistence type="predicted"/>
<dbReference type="SUPFAM" id="SSF100950">
    <property type="entry name" value="NagB/RpiA/CoA transferase-like"/>
    <property type="match status" value="1"/>
</dbReference>
<name>A0A2X2YPB8_9ACTO</name>
<keyword evidence="1" id="KW-0805">Transcription regulation</keyword>
<dbReference type="SMART" id="SM01134">
    <property type="entry name" value="DeoRC"/>
    <property type="match status" value="1"/>
</dbReference>
<sequence>MAYQSFRLTKILDLVLENGSIQVEDIETLLGVSPATARRDLDKLASQQMITRVRGGAVANPLSGDLPLRYRPVNQGRIKQRLAKAAAKMVKPGDVIGLNGGTTTTEVSRELALRVAKDSAFQRQGITVVTNAINIANELALRPQIKVIVVGGTLRPCSYEVVGNMSGLVLDNLAMSRVFLAVVSIDVNRGLFNDDLLEAETNADFLRSAQRVTVVADSSKFSALGTARICDFAPIDEILTDSVEAHCLEALESYGIEVLTA</sequence>
<dbReference type="GeneID" id="55565103"/>
<evidence type="ECO:0000256" key="1">
    <source>
        <dbReference type="ARBA" id="ARBA00023015"/>
    </source>
</evidence>
<dbReference type="Pfam" id="PF00455">
    <property type="entry name" value="DeoRC"/>
    <property type="match status" value="1"/>
</dbReference>
<evidence type="ECO:0000256" key="3">
    <source>
        <dbReference type="ARBA" id="ARBA00023163"/>
    </source>
</evidence>
<evidence type="ECO:0000313" key="7">
    <source>
        <dbReference type="Proteomes" id="UP000250245"/>
    </source>
</evidence>
<dbReference type="Pfam" id="PF08220">
    <property type="entry name" value="HTH_DeoR"/>
    <property type="match status" value="1"/>
</dbReference>
<protein>
    <submittedName>
        <fullName evidence="5">DeoR/GlpR transcriptional regulator</fullName>
    </submittedName>
    <submittedName>
        <fullName evidence="6">Glycerol-3-phosphate regulon repressor</fullName>
    </submittedName>
</protein>
<dbReference type="EMBL" id="JABCUI010000002">
    <property type="protein sequence ID" value="NMW87156.1"/>
    <property type="molecule type" value="Genomic_DNA"/>
</dbReference>
<dbReference type="InterPro" id="IPR036390">
    <property type="entry name" value="WH_DNA-bd_sf"/>
</dbReference>
<dbReference type="GO" id="GO:0003700">
    <property type="term" value="F:DNA-binding transcription factor activity"/>
    <property type="evidence" value="ECO:0007669"/>
    <property type="project" value="InterPro"/>
</dbReference>
<evidence type="ECO:0000313" key="5">
    <source>
        <dbReference type="EMBL" id="NMW87156.1"/>
    </source>
</evidence>
<dbReference type="PRINTS" id="PR00037">
    <property type="entry name" value="HTHLACR"/>
</dbReference>
<dbReference type="PROSITE" id="PS51000">
    <property type="entry name" value="HTH_DEOR_2"/>
    <property type="match status" value="1"/>
</dbReference>
<dbReference type="Gene3D" id="3.40.50.1360">
    <property type="match status" value="1"/>
</dbReference>
<dbReference type="Proteomes" id="UP000250245">
    <property type="component" value="Unassembled WGS sequence"/>
</dbReference>
<dbReference type="Proteomes" id="UP000553981">
    <property type="component" value="Unassembled WGS sequence"/>
</dbReference>
<feature type="domain" description="HTH deoR-type" evidence="4">
    <location>
        <begin position="4"/>
        <end position="59"/>
    </location>
</feature>
<dbReference type="InterPro" id="IPR001034">
    <property type="entry name" value="DeoR_HTH"/>
</dbReference>
<evidence type="ECO:0000259" key="4">
    <source>
        <dbReference type="PROSITE" id="PS51000"/>
    </source>
</evidence>
<dbReference type="RefSeq" id="WP_013189055.1">
    <property type="nucleotide sequence ID" value="NZ_CAMYEK010000007.1"/>
</dbReference>
<dbReference type="EMBL" id="UASJ01000001">
    <property type="protein sequence ID" value="SQB65557.1"/>
    <property type="molecule type" value="Genomic_DNA"/>
</dbReference>
<dbReference type="OMA" id="HYDIAFM"/>
<keyword evidence="2" id="KW-0238">DNA-binding</keyword>
<dbReference type="AlphaFoldDB" id="A0A2X2YPB8"/>
<gene>
    <name evidence="6" type="primary">glpR</name>
    <name evidence="5" type="ORF">HHJ67_05240</name>
    <name evidence="6" type="ORF">NCTC11820_01625</name>
</gene>
<dbReference type="PANTHER" id="PTHR30363:SF44">
    <property type="entry name" value="AGA OPERON TRANSCRIPTIONAL REPRESSOR-RELATED"/>
    <property type="match status" value="1"/>
</dbReference>
<dbReference type="InterPro" id="IPR050313">
    <property type="entry name" value="Carb_Metab_HTH_regulators"/>
</dbReference>
<dbReference type="SMART" id="SM00420">
    <property type="entry name" value="HTH_DEOR"/>
    <property type="match status" value="1"/>
</dbReference>
<dbReference type="SUPFAM" id="SSF46785">
    <property type="entry name" value="Winged helix' DNA-binding domain"/>
    <property type="match status" value="1"/>
</dbReference>
<evidence type="ECO:0000313" key="6">
    <source>
        <dbReference type="EMBL" id="SQB65557.1"/>
    </source>
</evidence>
<dbReference type="Gene3D" id="1.10.10.10">
    <property type="entry name" value="Winged helix-like DNA-binding domain superfamily/Winged helix DNA-binding domain"/>
    <property type="match status" value="1"/>
</dbReference>
<accession>A0A2X2YPB8</accession>
<dbReference type="InterPro" id="IPR037171">
    <property type="entry name" value="NagB/RpiA_transferase-like"/>
</dbReference>
<dbReference type="InterPro" id="IPR036388">
    <property type="entry name" value="WH-like_DNA-bd_sf"/>
</dbReference>
<dbReference type="InterPro" id="IPR018356">
    <property type="entry name" value="Tscrpt_reg_HTH_DeoR_CS"/>
</dbReference>